<dbReference type="HOGENOM" id="CLU_862501_0_0_3"/>
<dbReference type="AlphaFoldDB" id="B1WSY1"/>
<dbReference type="InterPro" id="IPR038765">
    <property type="entry name" value="Papain-like_cys_pep_sf"/>
</dbReference>
<dbReference type="EMBL" id="CP000806">
    <property type="protein sequence ID" value="ACB50311.1"/>
    <property type="molecule type" value="Genomic_DNA"/>
</dbReference>
<dbReference type="eggNOG" id="ENOG5031XPD">
    <property type="taxonomic scope" value="Bacteria"/>
</dbReference>
<protein>
    <submittedName>
        <fullName evidence="1">Uncharacterized protein</fullName>
    </submittedName>
</protein>
<dbReference type="SUPFAM" id="SSF54001">
    <property type="entry name" value="Cysteine proteinases"/>
    <property type="match status" value="1"/>
</dbReference>
<dbReference type="Gene3D" id="3.90.1720.10">
    <property type="entry name" value="endopeptidase domain like (from Nostoc punctiforme)"/>
    <property type="match status" value="1"/>
</dbReference>
<proteinExistence type="predicted"/>
<dbReference type="Proteomes" id="UP000001203">
    <property type="component" value="Chromosome circular"/>
</dbReference>
<name>B1WSY1_CROS5</name>
<gene>
    <name evidence="1" type="ordered locus">cce_0960</name>
</gene>
<keyword evidence="2" id="KW-1185">Reference proteome</keyword>
<dbReference type="KEGG" id="cyt:cce_0960"/>
<evidence type="ECO:0000313" key="1">
    <source>
        <dbReference type="EMBL" id="ACB50311.1"/>
    </source>
</evidence>
<organism evidence="1 2">
    <name type="scientific">Crocosphaera subtropica (strain ATCC 51142 / BH68)</name>
    <name type="common">Cyanothece sp. (strain ATCC 51142)</name>
    <dbReference type="NCBI Taxonomy" id="43989"/>
    <lineage>
        <taxon>Bacteria</taxon>
        <taxon>Bacillati</taxon>
        <taxon>Cyanobacteriota</taxon>
        <taxon>Cyanophyceae</taxon>
        <taxon>Oscillatoriophycideae</taxon>
        <taxon>Chroococcales</taxon>
        <taxon>Aphanothecaceae</taxon>
        <taxon>Crocosphaera</taxon>
        <taxon>Crocosphaera subtropica</taxon>
    </lineage>
</organism>
<accession>B1WSY1</accession>
<reference evidence="1 2" key="1">
    <citation type="journal article" date="2008" name="Proc. Natl. Acad. Sci. U.S.A.">
        <title>The genome of Cyanothece 51142, a unicellular diazotrophic cyanobacterium important in the marine nitrogen cycle.</title>
        <authorList>
            <person name="Welsh E.A."/>
            <person name="Liberton M."/>
            <person name="Stoeckel J."/>
            <person name="Loh T."/>
            <person name="Elvitigala T."/>
            <person name="Wang C."/>
            <person name="Wollam A."/>
            <person name="Fulton R.S."/>
            <person name="Clifton S.W."/>
            <person name="Jacobs J.M."/>
            <person name="Aurora R."/>
            <person name="Ghosh B.K."/>
            <person name="Sherman L.A."/>
            <person name="Smith R.D."/>
            <person name="Wilson R.K."/>
            <person name="Pakrasi H.B."/>
        </authorList>
    </citation>
    <scope>NUCLEOTIDE SEQUENCE [LARGE SCALE GENOMIC DNA]</scope>
    <source>
        <strain evidence="2">ATCC 51142 / BH68</strain>
    </source>
</reference>
<evidence type="ECO:0000313" key="2">
    <source>
        <dbReference type="Proteomes" id="UP000001203"/>
    </source>
</evidence>
<sequence>MRLLVGCQFSIDSLLSNSRSDHKKFGYRLGRNMMNPLTFDQLKTGDILIFSAASDSTSQAILWLTNSNVSHAAIYDGNQHSIIEQTPPMVRYYRLTLGDERFRERTMYVNRLKPHPDSMEPVIKAATVYLNNKTPYAQSNLYLLGLILLYKKIRPNTLVQQVMIKIYKKLIVEISNYISQHHTPEKTPMVCSDFIYQCFEDAGEAYKLKIRNGVLLNSTLSVTPDYLSPLDRVIDRVIKDSSGQCQPTLTSPRDLAIRQPPYETAQELGQELIEALSETEVMSSQDLEDELALAIQEFAQATYLTQGTEDKAIPSLLAKTNELSNELNIPHYLSFLKVKEAFFVTPEDLLNNCENLMKLGSIIL</sequence>